<dbReference type="InterPro" id="IPR059026">
    <property type="entry name" value="LpqB_N"/>
</dbReference>
<dbReference type="AlphaFoldDB" id="A0A0B4DVL1"/>
<sequence>MTVRRLRRAGITVLAGALMVVLAACAGLPTSGPVNPGVRIVDDGTSGDIAFIPKGPVKDATPQQIVEGFIAAGTGPTNNWETAQQFLAPSYKGTWKPQAGVTIYASGQRTLQQSASGDIVLTVSPVATVDATGEMSPASDNGPIPLTFKLAQQDDGQWRITQAPDGIVLDKAQFQAVFGDYALMYFDPTWTYLVPDVRWFPRYYAATNIAQGLVDGAPAPWLRGAVVSAFTDGARLELTSVPRQSNVAQVTLQDGARSLDQIALNRMQTQLEASLDVPGITSVDMLLPGGQQLTAQRVDVRSTAVAANPLVRTDDAFGFVSGTTISPIAGLSDALMQISATDIEVNADRTVAAVRDASGAVLEVPADGPVRRLDPRPDLVAASIDPAGYIWSVPSNAPGSVIAYAPGGTSVPMAGGWSGASAVIAQRVSRDGTRLVAVVRDGDRYAIWGAGIQRDRNGAPTSLSSPVKKLATLSDAATDLTWLDASTLGVLAGAGQDQYVEAVHVGGFSDAPIRTPGDTSTLSGQTSNASVSDTDGELYAQRGANWQQLMGGVRVLAVQQGMPR</sequence>
<keyword evidence="1" id="KW-0732">Signal</keyword>
<comment type="caution">
    <text evidence="4">The sequence shown here is derived from an EMBL/GenBank/DDBJ whole genome shotgun (WGS) entry which is preliminary data.</text>
</comment>
<feature type="signal peptide" evidence="1">
    <location>
        <begin position="1"/>
        <end position="26"/>
    </location>
</feature>
<organism evidence="4 5">
    <name type="scientific">Microbacterium hominis</name>
    <dbReference type="NCBI Taxonomy" id="162426"/>
    <lineage>
        <taxon>Bacteria</taxon>
        <taxon>Bacillati</taxon>
        <taxon>Actinomycetota</taxon>
        <taxon>Actinomycetes</taxon>
        <taxon>Micrococcales</taxon>
        <taxon>Microbacteriaceae</taxon>
        <taxon>Microbacterium</taxon>
    </lineage>
</organism>
<accession>A0A0B4DVL1</accession>
<feature type="domain" description="Lipoprotein LpqB C-terminal" evidence="2">
    <location>
        <begin position="320"/>
        <end position="553"/>
    </location>
</feature>
<keyword evidence="4" id="KW-0449">Lipoprotein</keyword>
<feature type="chain" id="PRO_5002102816" evidence="1">
    <location>
        <begin position="27"/>
        <end position="564"/>
    </location>
</feature>
<feature type="domain" description="Lipoprotein LpqB N-terminal" evidence="3">
    <location>
        <begin position="55"/>
        <end position="175"/>
    </location>
</feature>
<reference evidence="4 5" key="1">
    <citation type="submission" date="2014-12" db="EMBL/GenBank/DDBJ databases">
        <title>Genome sequencing of Microbacterium hominis TPW29.</title>
        <authorList>
            <person name="Tan P.W."/>
            <person name="Chan K.-G."/>
        </authorList>
    </citation>
    <scope>NUCLEOTIDE SEQUENCE [LARGE SCALE GENOMIC DNA]</scope>
    <source>
        <strain evidence="4 5">TPW29</strain>
    </source>
</reference>
<evidence type="ECO:0000313" key="5">
    <source>
        <dbReference type="Proteomes" id="UP000031202"/>
    </source>
</evidence>
<dbReference type="PROSITE" id="PS51257">
    <property type="entry name" value="PROKAR_LIPOPROTEIN"/>
    <property type="match status" value="1"/>
</dbReference>
<evidence type="ECO:0000259" key="2">
    <source>
        <dbReference type="Pfam" id="PF10647"/>
    </source>
</evidence>
<dbReference type="InterPro" id="IPR018910">
    <property type="entry name" value="LpqB_C"/>
</dbReference>
<dbReference type="RefSeq" id="WP_039414318.1">
    <property type="nucleotide sequence ID" value="NZ_JWSZ01000008.1"/>
</dbReference>
<evidence type="ECO:0000256" key="1">
    <source>
        <dbReference type="SAM" id="SignalP"/>
    </source>
</evidence>
<proteinExistence type="predicted"/>
<gene>
    <name evidence="4" type="ORF">RM52_05890</name>
</gene>
<dbReference type="Pfam" id="PF25976">
    <property type="entry name" value="LpqB_N"/>
    <property type="match status" value="1"/>
</dbReference>
<evidence type="ECO:0000259" key="3">
    <source>
        <dbReference type="Pfam" id="PF25976"/>
    </source>
</evidence>
<name>A0A0B4DVL1_9MICO</name>
<dbReference type="Proteomes" id="UP000031202">
    <property type="component" value="Unassembled WGS sequence"/>
</dbReference>
<dbReference type="Pfam" id="PF10647">
    <property type="entry name" value="Gmad1"/>
    <property type="match status" value="1"/>
</dbReference>
<evidence type="ECO:0000313" key="4">
    <source>
        <dbReference type="EMBL" id="KIC58258.1"/>
    </source>
</evidence>
<dbReference type="EMBL" id="JWSZ01000008">
    <property type="protein sequence ID" value="KIC58258.1"/>
    <property type="molecule type" value="Genomic_DNA"/>
</dbReference>
<protein>
    <submittedName>
        <fullName evidence="4">Lipoprotein</fullName>
    </submittedName>
</protein>